<dbReference type="InterPro" id="IPR036271">
    <property type="entry name" value="Tet_transcr_reg_TetR-rel_C_sf"/>
</dbReference>
<evidence type="ECO:0000313" key="7">
    <source>
        <dbReference type="Proteomes" id="UP001058003"/>
    </source>
</evidence>
<dbReference type="RefSeq" id="WP_033359463.1">
    <property type="nucleotide sequence ID" value="NZ_CP073767.1"/>
</dbReference>
<evidence type="ECO:0000259" key="5">
    <source>
        <dbReference type="PROSITE" id="PS50977"/>
    </source>
</evidence>
<dbReference type="GO" id="GO:0003677">
    <property type="term" value="F:DNA binding"/>
    <property type="evidence" value="ECO:0007669"/>
    <property type="project" value="UniProtKB-UniRule"/>
</dbReference>
<sequence>MGRTSNAREKILTAAQELIEVRGYTGLGVAEICAAAGVPKGSFYYFFESKEALALAVIDEQGARQDREWRRILQDAAAPLDRLRELFAKTEADLREGQRTCGTITGCLFGNLTLELSNQTEPIRARLQQIFDAQVELVAGVVAEARARGEVTVADPREAARSVVAQLEGQVLFAKLYNSTGRLDALWANCLALLGAVPVAAGAGGGSAGTRARR</sequence>
<dbReference type="Pfam" id="PF00440">
    <property type="entry name" value="TetR_N"/>
    <property type="match status" value="1"/>
</dbReference>
<organism evidence="6 7">
    <name type="scientific">Dactylosporangium aurantiacum</name>
    <dbReference type="NCBI Taxonomy" id="35754"/>
    <lineage>
        <taxon>Bacteria</taxon>
        <taxon>Bacillati</taxon>
        <taxon>Actinomycetota</taxon>
        <taxon>Actinomycetes</taxon>
        <taxon>Micromonosporales</taxon>
        <taxon>Micromonosporaceae</taxon>
        <taxon>Dactylosporangium</taxon>
    </lineage>
</organism>
<dbReference type="InterPro" id="IPR001647">
    <property type="entry name" value="HTH_TetR"/>
</dbReference>
<evidence type="ECO:0000256" key="2">
    <source>
        <dbReference type="ARBA" id="ARBA00023125"/>
    </source>
</evidence>
<feature type="domain" description="HTH tetR-type" evidence="5">
    <location>
        <begin position="5"/>
        <end position="65"/>
    </location>
</feature>
<dbReference type="SUPFAM" id="SSF46689">
    <property type="entry name" value="Homeodomain-like"/>
    <property type="match status" value="1"/>
</dbReference>
<evidence type="ECO:0000256" key="1">
    <source>
        <dbReference type="ARBA" id="ARBA00023015"/>
    </source>
</evidence>
<protein>
    <submittedName>
        <fullName evidence="6">TetR/AcrR family transcriptional regulator</fullName>
    </submittedName>
</protein>
<evidence type="ECO:0000256" key="4">
    <source>
        <dbReference type="PROSITE-ProRule" id="PRU00335"/>
    </source>
</evidence>
<dbReference type="PANTHER" id="PTHR47506:SF6">
    <property type="entry name" value="HTH-TYPE TRANSCRIPTIONAL REPRESSOR NEMR"/>
    <property type="match status" value="1"/>
</dbReference>
<dbReference type="InterPro" id="IPR009057">
    <property type="entry name" value="Homeodomain-like_sf"/>
</dbReference>
<keyword evidence="7" id="KW-1185">Reference proteome</keyword>
<proteinExistence type="predicted"/>
<keyword evidence="3" id="KW-0804">Transcription</keyword>
<dbReference type="PANTHER" id="PTHR47506">
    <property type="entry name" value="TRANSCRIPTIONAL REGULATORY PROTEIN"/>
    <property type="match status" value="1"/>
</dbReference>
<dbReference type="InterPro" id="IPR011075">
    <property type="entry name" value="TetR_C"/>
</dbReference>
<evidence type="ECO:0000256" key="3">
    <source>
        <dbReference type="ARBA" id="ARBA00023163"/>
    </source>
</evidence>
<dbReference type="EMBL" id="CP073767">
    <property type="protein sequence ID" value="UWZ52761.1"/>
    <property type="molecule type" value="Genomic_DNA"/>
</dbReference>
<accession>A0A9Q9ICN0</accession>
<dbReference type="KEGG" id="daur:Daura_40035"/>
<feature type="DNA-binding region" description="H-T-H motif" evidence="4">
    <location>
        <begin position="28"/>
        <end position="47"/>
    </location>
</feature>
<evidence type="ECO:0000313" key="6">
    <source>
        <dbReference type="EMBL" id="UWZ52761.1"/>
    </source>
</evidence>
<gene>
    <name evidence="6" type="ORF">Daura_40035</name>
</gene>
<dbReference type="Proteomes" id="UP001058003">
    <property type="component" value="Chromosome"/>
</dbReference>
<keyword evidence="2 4" id="KW-0238">DNA-binding</keyword>
<dbReference type="Gene3D" id="1.10.357.10">
    <property type="entry name" value="Tetracycline Repressor, domain 2"/>
    <property type="match status" value="1"/>
</dbReference>
<dbReference type="Pfam" id="PF16925">
    <property type="entry name" value="TetR_C_13"/>
    <property type="match status" value="1"/>
</dbReference>
<keyword evidence="1" id="KW-0805">Transcription regulation</keyword>
<dbReference type="OrthoDB" id="4541465at2"/>
<dbReference type="PROSITE" id="PS50977">
    <property type="entry name" value="HTH_TETR_2"/>
    <property type="match status" value="1"/>
</dbReference>
<reference evidence="6" key="1">
    <citation type="submission" date="2021-04" db="EMBL/GenBank/DDBJ databases">
        <title>Dactylosporangium aurantiacum NRRL B-8018 full assembly.</title>
        <authorList>
            <person name="Hartkoorn R.C."/>
            <person name="Beaudoing E."/>
            <person name="Hot D."/>
        </authorList>
    </citation>
    <scope>NUCLEOTIDE SEQUENCE</scope>
    <source>
        <strain evidence="6">NRRL B-8018</strain>
    </source>
</reference>
<dbReference type="PRINTS" id="PR00455">
    <property type="entry name" value="HTHTETR"/>
</dbReference>
<name>A0A9Q9ICN0_9ACTN</name>
<dbReference type="AlphaFoldDB" id="A0A9Q9ICN0"/>
<dbReference type="SUPFAM" id="SSF48498">
    <property type="entry name" value="Tetracyclin repressor-like, C-terminal domain"/>
    <property type="match status" value="1"/>
</dbReference>